<evidence type="ECO:0000313" key="7">
    <source>
        <dbReference type="EMBL" id="SDM19608.1"/>
    </source>
</evidence>
<dbReference type="FunFam" id="3.30.70.270:FF:000001">
    <property type="entry name" value="Diguanylate cyclase domain protein"/>
    <property type="match status" value="1"/>
</dbReference>
<feature type="domain" description="GGDEF" evidence="6">
    <location>
        <begin position="175"/>
        <end position="309"/>
    </location>
</feature>
<dbReference type="GO" id="GO:0052621">
    <property type="term" value="F:diguanylate cyclase activity"/>
    <property type="evidence" value="ECO:0007669"/>
    <property type="project" value="UniProtKB-EC"/>
</dbReference>
<evidence type="ECO:0000256" key="2">
    <source>
        <dbReference type="ARBA" id="ARBA00012528"/>
    </source>
</evidence>
<dbReference type="PANTHER" id="PTHR45138:SF9">
    <property type="entry name" value="DIGUANYLATE CYCLASE DGCM-RELATED"/>
    <property type="match status" value="1"/>
</dbReference>
<sequence>MTTDASLEILIADDDRVPRRLLRRMLERWGHRVIEVENGLQAWQALNVESPPHIAILDWMMPGIDGIELCRRLDQRVDAPLVYTILSTSKRDESDLVHALDNGAHDFQSKPISPGELQARLAVGRRLVEMHDRLQASLNEMERLATTDVLTGIANRRHFYACANRALDQAGTRGNTVSTLLLDVDRFKEINDRYGHSAGDSALCQIATLCQGLLRPTDMVARFGGDEIVILLPNTLLDEAVTIAERLRLTIANTALRLENRDPAKLSVSIGCASSSASGIGIDELLGRADAALLKAKSEGRNRVVSDSGTTQSSQPLGSV</sequence>
<dbReference type="Gene3D" id="3.40.50.2300">
    <property type="match status" value="1"/>
</dbReference>
<dbReference type="SMART" id="SM00448">
    <property type="entry name" value="REC"/>
    <property type="match status" value="1"/>
</dbReference>
<evidence type="ECO:0000313" key="8">
    <source>
        <dbReference type="Proteomes" id="UP000198654"/>
    </source>
</evidence>
<dbReference type="CDD" id="cd17574">
    <property type="entry name" value="REC_OmpR"/>
    <property type="match status" value="1"/>
</dbReference>
<comment type="catalytic activity">
    <reaction evidence="3">
        <text>2 GTP = 3',3'-c-di-GMP + 2 diphosphate</text>
        <dbReference type="Rhea" id="RHEA:24898"/>
        <dbReference type="ChEBI" id="CHEBI:33019"/>
        <dbReference type="ChEBI" id="CHEBI:37565"/>
        <dbReference type="ChEBI" id="CHEBI:58805"/>
        <dbReference type="EC" id="2.7.7.65"/>
    </reaction>
</comment>
<dbReference type="InterPro" id="IPR000160">
    <property type="entry name" value="GGDEF_dom"/>
</dbReference>
<proteinExistence type="predicted"/>
<dbReference type="InterPro" id="IPR029787">
    <property type="entry name" value="Nucleotide_cyclase"/>
</dbReference>
<dbReference type="SMART" id="SM00267">
    <property type="entry name" value="GGDEF"/>
    <property type="match status" value="1"/>
</dbReference>
<dbReference type="PANTHER" id="PTHR45138">
    <property type="entry name" value="REGULATORY COMPONENTS OF SENSORY TRANSDUCTION SYSTEM"/>
    <property type="match status" value="1"/>
</dbReference>
<dbReference type="RefSeq" id="WP_089730666.1">
    <property type="nucleotide sequence ID" value="NZ_FNGI01000014.1"/>
</dbReference>
<dbReference type="Pfam" id="PF00072">
    <property type="entry name" value="Response_reg"/>
    <property type="match status" value="1"/>
</dbReference>
<dbReference type="GO" id="GO:0000160">
    <property type="term" value="P:phosphorelay signal transduction system"/>
    <property type="evidence" value="ECO:0007669"/>
    <property type="project" value="InterPro"/>
</dbReference>
<dbReference type="Gene3D" id="3.30.70.270">
    <property type="match status" value="1"/>
</dbReference>
<dbReference type="AlphaFoldDB" id="A0A1G9R8P3"/>
<dbReference type="NCBIfam" id="TIGR00254">
    <property type="entry name" value="GGDEF"/>
    <property type="match status" value="1"/>
</dbReference>
<dbReference type="InterPro" id="IPR050469">
    <property type="entry name" value="Diguanylate_Cyclase"/>
</dbReference>
<evidence type="ECO:0000256" key="3">
    <source>
        <dbReference type="ARBA" id="ARBA00034247"/>
    </source>
</evidence>
<evidence type="ECO:0000256" key="1">
    <source>
        <dbReference type="ARBA" id="ARBA00001946"/>
    </source>
</evidence>
<dbReference type="InterPro" id="IPR001789">
    <property type="entry name" value="Sig_transdc_resp-reg_receiver"/>
</dbReference>
<comment type="cofactor">
    <cofactor evidence="1">
        <name>Mg(2+)</name>
        <dbReference type="ChEBI" id="CHEBI:18420"/>
    </cofactor>
</comment>
<dbReference type="EC" id="2.7.7.65" evidence="2"/>
<dbReference type="SUPFAM" id="SSF55073">
    <property type="entry name" value="Nucleotide cyclase"/>
    <property type="match status" value="1"/>
</dbReference>
<name>A0A1G9R8P3_9GAMM</name>
<keyword evidence="8" id="KW-1185">Reference proteome</keyword>
<accession>A0A1G9R8P3</accession>
<keyword evidence="4" id="KW-0597">Phosphoprotein</keyword>
<feature type="modified residue" description="4-aspartylphosphate" evidence="4">
    <location>
        <position position="58"/>
    </location>
</feature>
<reference evidence="7 8" key="1">
    <citation type="submission" date="2016-10" db="EMBL/GenBank/DDBJ databases">
        <authorList>
            <person name="de Groot N.N."/>
        </authorList>
    </citation>
    <scope>NUCLEOTIDE SEQUENCE [LARGE SCALE GENOMIC DNA]</scope>
    <source>
        <strain evidence="7 8">DSM 14789</strain>
    </source>
</reference>
<dbReference type="CDD" id="cd01949">
    <property type="entry name" value="GGDEF"/>
    <property type="match status" value="1"/>
</dbReference>
<evidence type="ECO:0000259" key="6">
    <source>
        <dbReference type="PROSITE" id="PS50887"/>
    </source>
</evidence>
<gene>
    <name evidence="7" type="ORF">SAMN05661010_03610</name>
</gene>
<feature type="domain" description="Response regulatory" evidence="5">
    <location>
        <begin position="8"/>
        <end position="125"/>
    </location>
</feature>
<dbReference type="PROSITE" id="PS50887">
    <property type="entry name" value="GGDEF"/>
    <property type="match status" value="1"/>
</dbReference>
<dbReference type="InterPro" id="IPR043128">
    <property type="entry name" value="Rev_trsase/Diguanyl_cyclase"/>
</dbReference>
<dbReference type="OrthoDB" id="9812260at2"/>
<dbReference type="STRING" id="119000.SAMN05661010_03610"/>
<dbReference type="Proteomes" id="UP000198654">
    <property type="component" value="Unassembled WGS sequence"/>
</dbReference>
<organism evidence="7 8">
    <name type="scientific">Modicisalibacter muralis</name>
    <dbReference type="NCBI Taxonomy" id="119000"/>
    <lineage>
        <taxon>Bacteria</taxon>
        <taxon>Pseudomonadati</taxon>
        <taxon>Pseudomonadota</taxon>
        <taxon>Gammaproteobacteria</taxon>
        <taxon>Oceanospirillales</taxon>
        <taxon>Halomonadaceae</taxon>
        <taxon>Modicisalibacter</taxon>
    </lineage>
</organism>
<dbReference type="Pfam" id="PF00990">
    <property type="entry name" value="GGDEF"/>
    <property type="match status" value="1"/>
</dbReference>
<dbReference type="SUPFAM" id="SSF52172">
    <property type="entry name" value="CheY-like"/>
    <property type="match status" value="1"/>
</dbReference>
<protein>
    <recommendedName>
        <fullName evidence="2">diguanylate cyclase</fullName>
        <ecNumber evidence="2">2.7.7.65</ecNumber>
    </recommendedName>
</protein>
<evidence type="ECO:0000259" key="5">
    <source>
        <dbReference type="PROSITE" id="PS50110"/>
    </source>
</evidence>
<evidence type="ECO:0000256" key="4">
    <source>
        <dbReference type="PROSITE-ProRule" id="PRU00169"/>
    </source>
</evidence>
<dbReference type="InterPro" id="IPR011006">
    <property type="entry name" value="CheY-like_superfamily"/>
</dbReference>
<dbReference type="EMBL" id="FNGI01000014">
    <property type="protein sequence ID" value="SDM19608.1"/>
    <property type="molecule type" value="Genomic_DNA"/>
</dbReference>
<dbReference type="PROSITE" id="PS50110">
    <property type="entry name" value="RESPONSE_REGULATORY"/>
    <property type="match status" value="1"/>
</dbReference>